<dbReference type="Gene3D" id="2.40.50.140">
    <property type="entry name" value="Nucleic acid-binding proteins"/>
    <property type="match status" value="1"/>
</dbReference>
<dbReference type="SUPFAM" id="SSF50249">
    <property type="entry name" value="Nucleic acid-binding proteins"/>
    <property type="match status" value="1"/>
</dbReference>
<evidence type="ECO:0008006" key="3">
    <source>
        <dbReference type="Google" id="ProtNLM"/>
    </source>
</evidence>
<dbReference type="HOGENOM" id="CLU_087553_0_0_6"/>
<dbReference type="InterPro" id="IPR012340">
    <property type="entry name" value="NA-bd_OB-fold"/>
</dbReference>
<organism evidence="1 2">
    <name type="scientific">Xenorhabdus bovienii str. puntauvense</name>
    <dbReference type="NCBI Taxonomy" id="1398201"/>
    <lineage>
        <taxon>Bacteria</taxon>
        <taxon>Pseudomonadati</taxon>
        <taxon>Pseudomonadota</taxon>
        <taxon>Gammaproteobacteria</taxon>
        <taxon>Enterobacterales</taxon>
        <taxon>Morganellaceae</taxon>
        <taxon>Xenorhabdus</taxon>
    </lineage>
</organism>
<proteinExistence type="predicted"/>
<reference evidence="1" key="1">
    <citation type="submission" date="2013-07" db="EMBL/GenBank/DDBJ databases">
        <title>Sub-species coevolution in mutualistic symbiosis.</title>
        <authorList>
            <person name="Murfin K."/>
            <person name="Klassen J."/>
            <person name="Lee M."/>
            <person name="Forst S."/>
            <person name="Stock P."/>
            <person name="Goodrich-Blair H."/>
        </authorList>
    </citation>
    <scope>NUCLEOTIDE SEQUENCE [LARGE SCALE GENOMIC DNA]</scope>
    <source>
        <strain evidence="1">Puntauvense</strain>
    </source>
</reference>
<dbReference type="InterPro" id="IPR022595">
    <property type="entry name" value="Enc34_ssDNA-bd"/>
</dbReference>
<dbReference type="Proteomes" id="UP000028511">
    <property type="component" value="Unassembled WGS sequence"/>
</dbReference>
<name>A0A077N144_XENBV</name>
<gene>
    <name evidence="1" type="ORF">XBP1_160011</name>
</gene>
<sequence>MKIKLLNVRLAFPDLFEATQVNGQGDYKFRSTFLISKERKDIIEMIENAIKKVATDKWGAKAEGIIKSIRGNNMRFNFRDGDDKSDYDGYAGCMFISASNKARPLVIDRGRSPLTAQDGKPYSGCYVNATINIFAYDNNGKGISASLGGVQFWRDGDAFAGGGVATLDDFDDLSEGADAEAEADVFS</sequence>
<accession>A0A077N144</accession>
<dbReference type="EMBL" id="CBSW010000068">
    <property type="protein sequence ID" value="CDG95801.1"/>
    <property type="molecule type" value="Genomic_DNA"/>
</dbReference>
<comment type="caution">
    <text evidence="1">The sequence shown here is derived from an EMBL/GenBank/DDBJ whole genome shotgun (WGS) entry which is preliminary data.</text>
</comment>
<dbReference type="Pfam" id="PF10991">
    <property type="entry name" value="Enc34_ssDNA-bd"/>
    <property type="match status" value="1"/>
</dbReference>
<dbReference type="RefSeq" id="WP_038212598.1">
    <property type="nucleotide sequence ID" value="NZ_CAWLWN010000015.1"/>
</dbReference>
<evidence type="ECO:0000313" key="1">
    <source>
        <dbReference type="EMBL" id="CDG95801.1"/>
    </source>
</evidence>
<protein>
    <recommendedName>
        <fullName evidence="3">Phage protein</fullName>
    </recommendedName>
</protein>
<dbReference type="AlphaFoldDB" id="A0A077N144"/>
<evidence type="ECO:0000313" key="2">
    <source>
        <dbReference type="Proteomes" id="UP000028511"/>
    </source>
</evidence>